<dbReference type="Pfam" id="PF13194">
    <property type="entry name" value="DUF4010"/>
    <property type="match status" value="1"/>
</dbReference>
<dbReference type="RefSeq" id="WP_128359765.1">
    <property type="nucleotide sequence ID" value="NZ_CP053840.1"/>
</dbReference>
<keyword evidence="1" id="KW-1133">Transmembrane helix</keyword>
<dbReference type="PANTHER" id="PTHR39084:SF1">
    <property type="entry name" value="DUF4010 DOMAIN-CONTAINING PROTEIN"/>
    <property type="match status" value="1"/>
</dbReference>
<feature type="transmembrane region" description="Helical" evidence="1">
    <location>
        <begin position="205"/>
        <end position="224"/>
    </location>
</feature>
<dbReference type="EMBL" id="CP053840">
    <property type="protein sequence ID" value="QKF65624.1"/>
    <property type="molecule type" value="Genomic_DNA"/>
</dbReference>
<keyword evidence="1" id="KW-0472">Membrane</keyword>
<dbReference type="PANTHER" id="PTHR39084">
    <property type="entry name" value="MEMBRANE PROTEIN-RELATED"/>
    <property type="match status" value="1"/>
</dbReference>
<evidence type="ECO:0000313" key="3">
    <source>
        <dbReference type="EMBL" id="QKF65624.1"/>
    </source>
</evidence>
<feature type="transmembrane region" description="Helical" evidence="1">
    <location>
        <begin position="147"/>
        <end position="163"/>
    </location>
</feature>
<dbReference type="InterPro" id="IPR025105">
    <property type="entry name" value="DUF4010"/>
</dbReference>
<feature type="transmembrane region" description="Helical" evidence="1">
    <location>
        <begin position="267"/>
        <end position="286"/>
    </location>
</feature>
<evidence type="ECO:0000256" key="1">
    <source>
        <dbReference type="SAM" id="Phobius"/>
    </source>
</evidence>
<feature type="transmembrane region" description="Helical" evidence="1">
    <location>
        <begin position="236"/>
        <end position="261"/>
    </location>
</feature>
<evidence type="ECO:0000259" key="2">
    <source>
        <dbReference type="Pfam" id="PF13194"/>
    </source>
</evidence>
<reference evidence="3 4" key="1">
    <citation type="submission" date="2020-05" db="EMBL/GenBank/DDBJ databases">
        <title>Complete genome sequencing of Campylobacter and Arcobacter type strains.</title>
        <authorList>
            <person name="Miller W.G."/>
            <person name="Yee E."/>
        </authorList>
    </citation>
    <scope>NUCLEOTIDE SEQUENCE [LARGE SCALE GENOMIC DNA]</scope>
    <source>
        <strain evidence="3 4">LMG 26156</strain>
    </source>
</reference>
<feature type="transmembrane region" description="Helical" evidence="1">
    <location>
        <begin position="64"/>
        <end position="82"/>
    </location>
</feature>
<accession>A0AAE7B5E0</accession>
<keyword evidence="4" id="KW-1185">Reference proteome</keyword>
<feature type="transmembrane region" description="Helical" evidence="1">
    <location>
        <begin position="94"/>
        <end position="127"/>
    </location>
</feature>
<name>A0AAE7B5E0_9BACT</name>
<feature type="transmembrane region" description="Helical" evidence="1">
    <location>
        <begin position="38"/>
        <end position="58"/>
    </location>
</feature>
<feature type="transmembrane region" description="Helical" evidence="1">
    <location>
        <begin position="306"/>
        <end position="327"/>
    </location>
</feature>
<gene>
    <name evidence="3" type="ORF">AVENP_0042</name>
</gene>
<dbReference type="Proteomes" id="UP000503482">
    <property type="component" value="Chromosome"/>
</dbReference>
<keyword evidence="1" id="KW-0812">Transmembrane</keyword>
<dbReference type="KEGG" id="avp:AVENP_0042"/>
<sequence length="414" mass="46591">MILDPLLTHFILTMVYSFLIGLELRAYKLTFHPNDKEFFGTARTYTFVGILGFVLYKIEPINFSVYIVGFIGISLLFTLFYYKTLNEKKHSIVLYLVLMLVYSFGPLSNLFSFWFPSLLFVATIFLLNAKKKFLSFNMKINIYEFETLGKMILLSSVVLPLLPQDKLIPYLGISLYKIWLTVVVISAISYAGYIVQKYLFPSKGIFLTGLIGGTYSSTATTVVLSKKAQTLEKNHIITAAIIAATSMMYIRILAISAIFNIEVAKTILLPFLFFIVLTGITTYVYYKKASKVVGNFEIKDSNPLELGTAFIFAFLFVITMMITNFVIQNYGTSGLQFLSTIVGFTDIDPFILSLLTGKYTIEPSHIASAIIISAGSNNILKSIYTLWFGKDKTITSFVLLMILGVFTILVGFFL</sequence>
<feature type="transmembrane region" description="Helical" evidence="1">
    <location>
        <begin position="367"/>
        <end position="388"/>
    </location>
</feature>
<feature type="transmembrane region" description="Helical" evidence="1">
    <location>
        <begin position="6"/>
        <end position="26"/>
    </location>
</feature>
<evidence type="ECO:0000313" key="4">
    <source>
        <dbReference type="Proteomes" id="UP000503482"/>
    </source>
</evidence>
<feature type="domain" description="DUF4010" evidence="2">
    <location>
        <begin position="183"/>
        <end position="389"/>
    </location>
</feature>
<protein>
    <submittedName>
        <fullName evidence="3">DUF4010 domain-containing membrane protein</fullName>
    </submittedName>
</protein>
<feature type="transmembrane region" description="Helical" evidence="1">
    <location>
        <begin position="394"/>
        <end position="413"/>
    </location>
</feature>
<dbReference type="AlphaFoldDB" id="A0AAE7B5E0"/>
<proteinExistence type="predicted"/>
<feature type="transmembrane region" description="Helical" evidence="1">
    <location>
        <begin position="175"/>
        <end position="193"/>
    </location>
</feature>
<organism evidence="3 4">
    <name type="scientific">Arcobacter venerupis</name>
    <dbReference type="NCBI Taxonomy" id="1054033"/>
    <lineage>
        <taxon>Bacteria</taxon>
        <taxon>Pseudomonadati</taxon>
        <taxon>Campylobacterota</taxon>
        <taxon>Epsilonproteobacteria</taxon>
        <taxon>Campylobacterales</taxon>
        <taxon>Arcobacteraceae</taxon>
        <taxon>Arcobacter</taxon>
    </lineage>
</organism>
<feature type="transmembrane region" description="Helical" evidence="1">
    <location>
        <begin position="333"/>
        <end position="355"/>
    </location>
</feature>